<sequence>MPLSSKHPAYAEAAPDWKIVRDTHAGERQVKAAGTEYLPASSGMIAAGFLDGASGTALIGRQRSDGQVEAVAGAACFSEGQAQYDAYLCRAVFHPLVAASAEALIGIMHRKPPTIALPEKLEPLRNDCTQDREGLATLLRRINEEQLLTGRIGLLLDVRGELGPEALPFLSTYTAESILNWGVDRDASPGKLLFAVLDESGDQLQDDLSYRHQQRYLVLGNAATPFVQQSAADGAELPAEGYVAAAVSDTDDAADLPFKAPQIAGNGLPEIPFVTIGAKDLQWAPDAPPLLRVASMALAIYRGEADYRHALFMQGQETLVTIGAKQASAYAEPGEVVRGRPILLGANGRIDLDLGGDAKFIGVSAAGLSAMRQAIEDDKRAAAEMGAQIIGDRSGGAESGDALEIRVAARTATLSSVALAGAQGLERILKMAAIWVGANPDEVKITPNLDFAGSPITGADILQITQAKSMGLPLSWASIHDWLARKGFTAKTYEEEEDQIGAEGPSGIDHNGGPALDDATTDKAA</sequence>
<evidence type="ECO:0000313" key="3">
    <source>
        <dbReference type="EMBL" id="MBA9063906.1"/>
    </source>
</evidence>
<feature type="region of interest" description="Disordered" evidence="1">
    <location>
        <begin position="493"/>
        <end position="525"/>
    </location>
</feature>
<dbReference type="Proteomes" id="UP000565455">
    <property type="component" value="Unassembled WGS sequence"/>
</dbReference>
<dbReference type="GeneID" id="96604980"/>
<reference evidence="3 4" key="1">
    <citation type="submission" date="2020-08" db="EMBL/GenBank/DDBJ databases">
        <title>Genomic Encyclopedia of Type Strains, Phase IV (KMG-IV): sequencing the most valuable type-strain genomes for metagenomic binning, comparative biology and taxonomic classification.</title>
        <authorList>
            <person name="Goeker M."/>
        </authorList>
    </citation>
    <scope>NUCLEOTIDE SEQUENCE [LARGE SCALE GENOMIC DNA]</scope>
    <source>
        <strain evidence="3 4">DSM 5686</strain>
    </source>
</reference>
<dbReference type="EMBL" id="JACJIM010000005">
    <property type="protein sequence ID" value="MBA9063906.1"/>
    <property type="molecule type" value="Genomic_DNA"/>
</dbReference>
<dbReference type="Pfam" id="PF13264">
    <property type="entry name" value="DUF4055"/>
    <property type="match status" value="1"/>
</dbReference>
<evidence type="ECO:0000256" key="1">
    <source>
        <dbReference type="SAM" id="MobiDB-lite"/>
    </source>
</evidence>
<protein>
    <recommendedName>
        <fullName evidence="2">DUF4055 domain-containing protein</fullName>
    </recommendedName>
</protein>
<evidence type="ECO:0000259" key="2">
    <source>
        <dbReference type="Pfam" id="PF13264"/>
    </source>
</evidence>
<keyword evidence="4" id="KW-1185">Reference proteome</keyword>
<dbReference type="InterPro" id="IPR025129">
    <property type="entry name" value="DUF4055"/>
</dbReference>
<organism evidence="3 4">
    <name type="scientific">Methylobacterium fujisawaense</name>
    <dbReference type="NCBI Taxonomy" id="107400"/>
    <lineage>
        <taxon>Bacteria</taxon>
        <taxon>Pseudomonadati</taxon>
        <taxon>Pseudomonadota</taxon>
        <taxon>Alphaproteobacteria</taxon>
        <taxon>Hyphomicrobiales</taxon>
        <taxon>Methylobacteriaceae</taxon>
        <taxon>Methylobacterium</taxon>
    </lineage>
</organism>
<name>A0ABR6DCU3_9HYPH</name>
<dbReference type="RefSeq" id="WP_182592405.1">
    <property type="nucleotide sequence ID" value="NZ_JACJIM010000005.1"/>
</dbReference>
<gene>
    <name evidence="3" type="ORF">GGQ91_003307</name>
</gene>
<proteinExistence type="predicted"/>
<evidence type="ECO:0000313" key="4">
    <source>
        <dbReference type="Proteomes" id="UP000565455"/>
    </source>
</evidence>
<accession>A0ABR6DCU3</accession>
<comment type="caution">
    <text evidence="3">The sequence shown here is derived from an EMBL/GenBank/DDBJ whole genome shotgun (WGS) entry which is preliminary data.</text>
</comment>
<feature type="domain" description="DUF4055" evidence="2">
    <location>
        <begin position="289"/>
        <end position="435"/>
    </location>
</feature>